<dbReference type="GO" id="GO:0020037">
    <property type="term" value="F:heme binding"/>
    <property type="evidence" value="ECO:0007669"/>
    <property type="project" value="InterPro"/>
</dbReference>
<keyword evidence="3 6" id="KW-0479">Metal-binding</keyword>
<dbReference type="EMBL" id="JAPUFD010000002">
    <property type="protein sequence ID" value="MDI1486138.1"/>
    <property type="molecule type" value="Genomic_DNA"/>
</dbReference>
<accession>A0AA43TS02</accession>
<dbReference type="InterPro" id="IPR017972">
    <property type="entry name" value="Cyt_P450_CS"/>
</dbReference>
<dbReference type="SUPFAM" id="SSF48264">
    <property type="entry name" value="Cytochrome P450"/>
    <property type="match status" value="2"/>
</dbReference>
<evidence type="ECO:0000256" key="3">
    <source>
        <dbReference type="ARBA" id="ARBA00022723"/>
    </source>
</evidence>
<organism evidence="7 8">
    <name type="scientific">Ramalina farinacea</name>
    <dbReference type="NCBI Taxonomy" id="258253"/>
    <lineage>
        <taxon>Eukaryota</taxon>
        <taxon>Fungi</taxon>
        <taxon>Dikarya</taxon>
        <taxon>Ascomycota</taxon>
        <taxon>Pezizomycotina</taxon>
        <taxon>Lecanoromycetes</taxon>
        <taxon>OSLEUM clade</taxon>
        <taxon>Lecanoromycetidae</taxon>
        <taxon>Lecanorales</taxon>
        <taxon>Lecanorineae</taxon>
        <taxon>Ramalinaceae</taxon>
        <taxon>Ramalina</taxon>
    </lineage>
</organism>
<evidence type="ECO:0000256" key="6">
    <source>
        <dbReference type="PIRSR" id="PIRSR602401-1"/>
    </source>
</evidence>
<evidence type="ECO:0000256" key="5">
    <source>
        <dbReference type="ARBA" id="ARBA00023004"/>
    </source>
</evidence>
<reference evidence="7" key="1">
    <citation type="journal article" date="2023" name="Genome Biol. Evol.">
        <title>First Whole Genome Sequence and Flow Cytometry Genome Size Data for the Lichen-Forming Fungus Ramalina farinacea (Ascomycota).</title>
        <authorList>
            <person name="Llewellyn T."/>
            <person name="Mian S."/>
            <person name="Hill R."/>
            <person name="Leitch I.J."/>
            <person name="Gaya E."/>
        </authorList>
    </citation>
    <scope>NUCLEOTIDE SEQUENCE</scope>
    <source>
        <strain evidence="7">LIQ254RAFAR</strain>
    </source>
</reference>
<keyword evidence="6" id="KW-0349">Heme</keyword>
<comment type="cofactor">
    <cofactor evidence="1 6">
        <name>heme</name>
        <dbReference type="ChEBI" id="CHEBI:30413"/>
    </cofactor>
</comment>
<gene>
    <name evidence="7" type="ORF">OHK93_004328</name>
</gene>
<protein>
    <recommendedName>
        <fullName evidence="9">Cytochrome P450</fullName>
    </recommendedName>
</protein>
<comment type="caution">
    <text evidence="7">The sequence shown here is derived from an EMBL/GenBank/DDBJ whole genome shotgun (WGS) entry which is preliminary data.</text>
</comment>
<evidence type="ECO:0000313" key="8">
    <source>
        <dbReference type="Proteomes" id="UP001161017"/>
    </source>
</evidence>
<dbReference type="AlphaFoldDB" id="A0AA43TS02"/>
<dbReference type="InterPro" id="IPR036396">
    <property type="entry name" value="Cyt_P450_sf"/>
</dbReference>
<dbReference type="GO" id="GO:0004497">
    <property type="term" value="F:monooxygenase activity"/>
    <property type="evidence" value="ECO:0007669"/>
    <property type="project" value="UniProtKB-KW"/>
</dbReference>
<keyword evidence="4" id="KW-0560">Oxidoreductase</keyword>
<feature type="binding site" description="axial binding residue" evidence="6">
    <location>
        <position position="788"/>
    </location>
    <ligand>
        <name>heme</name>
        <dbReference type="ChEBI" id="CHEBI:30413"/>
    </ligand>
    <ligandPart>
        <name>Fe</name>
        <dbReference type="ChEBI" id="CHEBI:18248"/>
    </ligandPart>
</feature>
<dbReference type="PANTHER" id="PTHR46206:SF4">
    <property type="entry name" value="P450, PUTATIVE (EUROFUNG)-RELATED"/>
    <property type="match status" value="1"/>
</dbReference>
<evidence type="ECO:0000256" key="2">
    <source>
        <dbReference type="ARBA" id="ARBA00010617"/>
    </source>
</evidence>
<dbReference type="Gene3D" id="1.10.630.10">
    <property type="entry name" value="Cytochrome P450"/>
    <property type="match status" value="2"/>
</dbReference>
<keyword evidence="5 6" id="KW-0408">Iron</keyword>
<dbReference type="PRINTS" id="PR00463">
    <property type="entry name" value="EP450I"/>
</dbReference>
<dbReference type="PANTHER" id="PTHR46206">
    <property type="entry name" value="CYTOCHROME P450"/>
    <property type="match status" value="1"/>
</dbReference>
<dbReference type="Proteomes" id="UP001161017">
    <property type="component" value="Unassembled WGS sequence"/>
</dbReference>
<dbReference type="PROSITE" id="PS00086">
    <property type="entry name" value="CYTOCHROME_P450"/>
    <property type="match status" value="1"/>
</dbReference>
<keyword evidence="8" id="KW-1185">Reference proteome</keyword>
<dbReference type="GO" id="GO:0016020">
    <property type="term" value="C:membrane"/>
    <property type="evidence" value="ECO:0007669"/>
    <property type="project" value="UniProtKB-SubCell"/>
</dbReference>
<comment type="similarity">
    <text evidence="2">Belongs to the cytochrome P450 family.</text>
</comment>
<evidence type="ECO:0000256" key="4">
    <source>
        <dbReference type="ARBA" id="ARBA00023002"/>
    </source>
</evidence>
<dbReference type="GO" id="GO:0005506">
    <property type="term" value="F:iron ion binding"/>
    <property type="evidence" value="ECO:0007669"/>
    <property type="project" value="InterPro"/>
</dbReference>
<dbReference type="CDD" id="cd11041">
    <property type="entry name" value="CYP503A1-like"/>
    <property type="match status" value="1"/>
</dbReference>
<name>A0AA43TS02_9LECA</name>
<evidence type="ECO:0000256" key="1">
    <source>
        <dbReference type="ARBA" id="ARBA00001971"/>
    </source>
</evidence>
<dbReference type="InterPro" id="IPR002401">
    <property type="entry name" value="Cyt_P450_E_grp-I"/>
</dbReference>
<proteinExistence type="inferred from homology"/>
<evidence type="ECO:0008006" key="9">
    <source>
        <dbReference type="Google" id="ProtNLM"/>
    </source>
</evidence>
<sequence length="867" mass="97600">MDVVLKTNHHVKMLLNRVTPALPQLLAPSQTRIGETLEELFPQGTDTWTAIKPVDKVVLCISRSITLATFGEESCDDPELVRTFKDHTQNGKWRLRRTWRILERFVWPEVEQRLSDKNEKRTDLISCMVRDVRDSQDADPELIKGIVGSTAAGATYSSAALIVGVVADLVAHPHFLEEIREEIRRVDGEVNGAWDTEAYNKLEKLDSAMKETVRLAPGTYLVYSRVMQRDYTLADGLRLKKGQFICLSGYCRAMDPQLFPDPGKYDALRSYHQDLQNHRAKPFSSVLADDFRWGAGRWACPGRYIATLMSKVILVKLLAEYDFMLIGGKRPENAFLHEFVFFHPETEILMRRRENLSGNSRSAQIWRVWKNGHQPFEAAGRDTFILATPNGNVLWTADNAVIDQLFKKHPAVEQPIELVKFYDLWGPTISSVSGDDWKAHRRAVSAGFGNAMNKIVWDEAQHQMKTLAIHWIDKEGSVVPIVRDWTSTLALHVISSGFFNKRLEWDGHESTSNEAPGHMLTFDKALSTMLKRLTIVVMTPGVLLRQLPGAKFREASESFTEVTKYFQELRSGAVEHMEDVARKRNKTILEAIVVSAAEPGLTGKAPLPEKSVLGNIFFTILAGHETLGSTMGFIFVLITLYPEYQTRIQEEVDKQLGGRPMSDWSVEKDFQPLQKGYLGAVQKEVLYLYNPGSFLMRKTVEPVTIVESTGQSHVIPKDTLTLINNAGAARNPAVWKKPSVASERRAALSDSPALYFNPERWLGSDDRPDESEGALPAWTAFGAGGRACPGRAFAQIELTSVMATLWKDYSLELIVDDKTLQACHGDTSKAWESTRDKGIRMLYDDIEANISIGLLKELPIRIVERNV</sequence>
<dbReference type="Pfam" id="PF00067">
    <property type="entry name" value="p450"/>
    <property type="match status" value="2"/>
</dbReference>
<dbReference type="GO" id="GO:0016705">
    <property type="term" value="F:oxidoreductase activity, acting on paired donors, with incorporation or reduction of molecular oxygen"/>
    <property type="evidence" value="ECO:0007669"/>
    <property type="project" value="InterPro"/>
</dbReference>
<evidence type="ECO:0000313" key="7">
    <source>
        <dbReference type="EMBL" id="MDI1486138.1"/>
    </source>
</evidence>
<dbReference type="InterPro" id="IPR001128">
    <property type="entry name" value="Cyt_P450"/>
</dbReference>